<dbReference type="InterPro" id="IPR050736">
    <property type="entry name" value="Sensor_HK_Regulatory"/>
</dbReference>
<evidence type="ECO:0000313" key="7">
    <source>
        <dbReference type="EMBL" id="EQD79120.1"/>
    </source>
</evidence>
<evidence type="ECO:0000256" key="1">
    <source>
        <dbReference type="ARBA" id="ARBA00000085"/>
    </source>
</evidence>
<sequence>MAAELRTHSGELLQKNQQLRMANQSKSDFLANMSHELRTPLNAIIGFSELLMDGIMGDLAPEQRSASTDI</sequence>
<reference evidence="7" key="2">
    <citation type="journal article" date="2014" name="ISME J.">
        <title>Microbial stratification in low pH oxic and suboxic macroscopic growths along an acid mine drainage.</title>
        <authorList>
            <person name="Mendez-Garcia C."/>
            <person name="Mesa V."/>
            <person name="Sprenger R.R."/>
            <person name="Richter M."/>
            <person name="Diez M.S."/>
            <person name="Solano J."/>
            <person name="Bargiela R."/>
            <person name="Golyshina O.V."/>
            <person name="Manteca A."/>
            <person name="Ramos J.L."/>
            <person name="Gallego J.R."/>
            <person name="Llorente I."/>
            <person name="Martins Dos Santos V.A."/>
            <person name="Jensen O.N."/>
            <person name="Pelaez A.I."/>
            <person name="Sanchez J."/>
            <person name="Ferrer M."/>
        </authorList>
    </citation>
    <scope>NUCLEOTIDE SEQUENCE</scope>
</reference>
<dbReference type="EMBL" id="AUZX01001427">
    <property type="protein sequence ID" value="EQD79120.1"/>
    <property type="molecule type" value="Genomic_DNA"/>
</dbReference>
<dbReference type="GO" id="GO:0000155">
    <property type="term" value="F:phosphorelay sensor kinase activity"/>
    <property type="evidence" value="ECO:0007669"/>
    <property type="project" value="InterPro"/>
</dbReference>
<dbReference type="Gene3D" id="1.10.287.130">
    <property type="match status" value="1"/>
</dbReference>
<comment type="caution">
    <text evidence="7">The sequence shown here is derived from an EMBL/GenBank/DDBJ whole genome shotgun (WGS) entry which is preliminary data.</text>
</comment>
<name>T1DAG1_9ZZZZ</name>
<evidence type="ECO:0000256" key="4">
    <source>
        <dbReference type="ARBA" id="ARBA00022777"/>
    </source>
</evidence>
<dbReference type="PANTHER" id="PTHR43711:SF26">
    <property type="entry name" value="SENSOR HISTIDINE KINASE RCSC"/>
    <property type="match status" value="1"/>
</dbReference>
<dbReference type="SMART" id="SM00388">
    <property type="entry name" value="HisKA"/>
    <property type="match status" value="1"/>
</dbReference>
<keyword evidence="5" id="KW-0902">Two-component regulatory system</keyword>
<organism evidence="7">
    <name type="scientific">mine drainage metagenome</name>
    <dbReference type="NCBI Taxonomy" id="410659"/>
    <lineage>
        <taxon>unclassified sequences</taxon>
        <taxon>metagenomes</taxon>
        <taxon>ecological metagenomes</taxon>
    </lineage>
</organism>
<dbReference type="InterPro" id="IPR003661">
    <property type="entry name" value="HisK_dim/P_dom"/>
</dbReference>
<dbReference type="Pfam" id="PF00512">
    <property type="entry name" value="HisKA"/>
    <property type="match status" value="1"/>
</dbReference>
<keyword evidence="4 7" id="KW-0418">Kinase</keyword>
<evidence type="ECO:0000256" key="3">
    <source>
        <dbReference type="ARBA" id="ARBA00022679"/>
    </source>
</evidence>
<evidence type="ECO:0000256" key="2">
    <source>
        <dbReference type="ARBA" id="ARBA00012438"/>
    </source>
</evidence>
<dbReference type="EC" id="2.7.13.3" evidence="2"/>
<keyword evidence="3" id="KW-0808">Transferase</keyword>
<dbReference type="InterPro" id="IPR036097">
    <property type="entry name" value="HisK_dim/P_sf"/>
</dbReference>
<dbReference type="PANTHER" id="PTHR43711">
    <property type="entry name" value="TWO-COMPONENT HISTIDINE KINASE"/>
    <property type="match status" value="1"/>
</dbReference>
<reference evidence="7" key="1">
    <citation type="submission" date="2013-08" db="EMBL/GenBank/DDBJ databases">
        <authorList>
            <person name="Mendez C."/>
            <person name="Richter M."/>
            <person name="Ferrer M."/>
            <person name="Sanchez J."/>
        </authorList>
    </citation>
    <scope>NUCLEOTIDE SEQUENCE</scope>
</reference>
<evidence type="ECO:0000256" key="5">
    <source>
        <dbReference type="ARBA" id="ARBA00023012"/>
    </source>
</evidence>
<comment type="catalytic activity">
    <reaction evidence="1">
        <text>ATP + protein L-histidine = ADP + protein N-phospho-L-histidine.</text>
        <dbReference type="EC" id="2.7.13.3"/>
    </reaction>
</comment>
<feature type="domain" description="Signal transduction histidine kinase dimerisation/phosphoacceptor" evidence="6">
    <location>
        <begin position="25"/>
        <end position="67"/>
    </location>
</feature>
<dbReference type="AlphaFoldDB" id="T1DAG1"/>
<accession>T1DAG1</accession>
<dbReference type="SUPFAM" id="SSF47384">
    <property type="entry name" value="Homodimeric domain of signal transducing histidine kinase"/>
    <property type="match status" value="1"/>
</dbReference>
<gene>
    <name evidence="7" type="ORF">B1A_01901</name>
</gene>
<feature type="non-terminal residue" evidence="7">
    <location>
        <position position="70"/>
    </location>
</feature>
<evidence type="ECO:0000259" key="6">
    <source>
        <dbReference type="SMART" id="SM00388"/>
    </source>
</evidence>
<proteinExistence type="predicted"/>
<dbReference type="CDD" id="cd00082">
    <property type="entry name" value="HisKA"/>
    <property type="match status" value="1"/>
</dbReference>
<protein>
    <recommendedName>
        <fullName evidence="2">histidine kinase</fullName>
        <ecNumber evidence="2">2.7.13.3</ecNumber>
    </recommendedName>
</protein>